<dbReference type="Pfam" id="PF01176">
    <property type="entry name" value="eIF-1a"/>
    <property type="match status" value="1"/>
</dbReference>
<dbReference type="PANTHER" id="PTHR21668">
    <property type="entry name" value="EIF-1A"/>
    <property type="match status" value="1"/>
</dbReference>
<dbReference type="CDD" id="cd05793">
    <property type="entry name" value="S1_IF1A"/>
    <property type="match status" value="1"/>
</dbReference>
<organism evidence="3">
    <name type="scientific">Marseillevirus LCMAC201</name>
    <dbReference type="NCBI Taxonomy" id="2506605"/>
    <lineage>
        <taxon>Viruses</taxon>
        <taxon>Varidnaviria</taxon>
        <taxon>Bamfordvirae</taxon>
        <taxon>Nucleocytoviricota</taxon>
        <taxon>Megaviricetes</taxon>
        <taxon>Pimascovirales</taxon>
        <taxon>Pimascovirales incertae sedis</taxon>
        <taxon>Marseilleviridae</taxon>
    </lineage>
</organism>
<evidence type="ECO:0000313" key="3">
    <source>
        <dbReference type="EMBL" id="QBK87211.1"/>
    </source>
</evidence>
<dbReference type="InterPro" id="IPR001253">
    <property type="entry name" value="TIF_eIF-1A"/>
</dbReference>
<dbReference type="InterPro" id="IPR006196">
    <property type="entry name" value="RNA-binding_domain_S1_IF1"/>
</dbReference>
<feature type="domain" description="S1-like" evidence="2">
    <location>
        <begin position="22"/>
        <end position="97"/>
    </location>
</feature>
<dbReference type="SUPFAM" id="SSF50249">
    <property type="entry name" value="Nucleic acid-binding proteins"/>
    <property type="match status" value="1"/>
</dbReference>
<feature type="compositionally biased region" description="Acidic residues" evidence="1">
    <location>
        <begin position="149"/>
        <end position="160"/>
    </location>
</feature>
<keyword evidence="3" id="KW-0648">Protein biosynthesis</keyword>
<keyword evidence="3" id="KW-0396">Initiation factor</keyword>
<evidence type="ECO:0000259" key="2">
    <source>
        <dbReference type="PROSITE" id="PS50832"/>
    </source>
</evidence>
<feature type="region of interest" description="Disordered" evidence="1">
    <location>
        <begin position="1"/>
        <end position="22"/>
    </location>
</feature>
<proteinExistence type="inferred from homology"/>
<dbReference type="GO" id="GO:0003723">
    <property type="term" value="F:RNA binding"/>
    <property type="evidence" value="ECO:0007669"/>
    <property type="project" value="InterPro"/>
</dbReference>
<reference evidence="3" key="1">
    <citation type="journal article" date="2019" name="MBio">
        <title>Virus Genomes from Deep Sea Sediments Expand the Ocean Megavirome and Support Independent Origins of Viral Gigantism.</title>
        <authorList>
            <person name="Backstrom D."/>
            <person name="Yutin N."/>
            <person name="Jorgensen S.L."/>
            <person name="Dharamshi J."/>
            <person name="Homa F."/>
            <person name="Zaremba-Niedwiedzka K."/>
            <person name="Spang A."/>
            <person name="Wolf Y.I."/>
            <person name="Koonin E.V."/>
            <person name="Ettema T.J."/>
        </authorList>
    </citation>
    <scope>NUCLEOTIDE SEQUENCE</scope>
</reference>
<feature type="region of interest" description="Disordered" evidence="1">
    <location>
        <begin position="130"/>
        <end position="160"/>
    </location>
</feature>
<feature type="compositionally biased region" description="Basic residues" evidence="1">
    <location>
        <begin position="1"/>
        <end position="15"/>
    </location>
</feature>
<accession>A0A481YWD9</accession>
<dbReference type="InterPro" id="IPR012340">
    <property type="entry name" value="NA-bd_OB-fold"/>
</dbReference>
<dbReference type="PROSITE" id="PS50832">
    <property type="entry name" value="S1_IF1_TYPE"/>
    <property type="match status" value="1"/>
</dbReference>
<dbReference type="SMART" id="SM00652">
    <property type="entry name" value="eIF1a"/>
    <property type="match status" value="1"/>
</dbReference>
<dbReference type="Gene3D" id="2.40.50.140">
    <property type="entry name" value="Nucleic acid-binding proteins"/>
    <property type="match status" value="1"/>
</dbReference>
<protein>
    <submittedName>
        <fullName evidence="3">Translation initiation factor 1</fullName>
    </submittedName>
</protein>
<name>A0A481YWD9_9VIRU</name>
<dbReference type="HAMAP" id="MF_00216">
    <property type="entry name" value="aIF_1A"/>
    <property type="match status" value="1"/>
</dbReference>
<dbReference type="EMBL" id="MK500345">
    <property type="protein sequence ID" value="QBK87211.1"/>
    <property type="molecule type" value="Genomic_DNA"/>
</dbReference>
<sequence>MPPKKGGKKCKRTKKNPAPDETTRRLVTSEDGEMYAFATKMLGNRRLKVKCADGTERLGIIPGKLKGRRNWISVGMLLLLNIRDYQNDKADIIYIYDDRDTKRLRRRGELAGLIDEEEEQGCGFIFAAPDEPEPDGIHGVDDTQLEGPSDSETDIDLDDL</sequence>
<gene>
    <name evidence="3" type="ORF">LCMAC201_01130</name>
</gene>
<evidence type="ECO:0000256" key="1">
    <source>
        <dbReference type="SAM" id="MobiDB-lite"/>
    </source>
</evidence>